<keyword evidence="2" id="KW-1185">Reference proteome</keyword>
<dbReference type="EMBL" id="JBBNGS010000002">
    <property type="protein sequence ID" value="MEQ2637011.1"/>
    <property type="molecule type" value="Genomic_DNA"/>
</dbReference>
<reference evidence="1 2" key="1">
    <citation type="submission" date="2024-04" db="EMBL/GenBank/DDBJ databases">
        <title>Human intestinal bacterial collection.</title>
        <authorList>
            <person name="Pauvert C."/>
            <person name="Hitch T.C.A."/>
            <person name="Clavel T."/>
        </authorList>
    </citation>
    <scope>NUCLEOTIDE SEQUENCE [LARGE SCALE GENOMIC DNA]</scope>
    <source>
        <strain evidence="1 2">CLA-AA-H197</strain>
    </source>
</reference>
<evidence type="ECO:0000313" key="1">
    <source>
        <dbReference type="EMBL" id="MEQ2637011.1"/>
    </source>
</evidence>
<evidence type="ECO:0000313" key="2">
    <source>
        <dbReference type="Proteomes" id="UP001478817"/>
    </source>
</evidence>
<organism evidence="1 2">
    <name type="scientific">Paratractidigestivibacter faecalis</name>
    <dbReference type="NCBI Taxonomy" id="2292441"/>
    <lineage>
        <taxon>Bacteria</taxon>
        <taxon>Bacillati</taxon>
        <taxon>Actinomycetota</taxon>
        <taxon>Coriobacteriia</taxon>
        <taxon>Coriobacteriales</taxon>
        <taxon>Atopobiaceae</taxon>
        <taxon>Paratractidigestivibacter</taxon>
    </lineage>
</organism>
<name>A0ABV1IDP3_9ACTN</name>
<accession>A0ABV1IDP3</accession>
<protein>
    <submittedName>
        <fullName evidence="1">Uncharacterized protein</fullName>
    </submittedName>
</protein>
<comment type="caution">
    <text evidence="1">The sequence shown here is derived from an EMBL/GenBank/DDBJ whole genome shotgun (WGS) entry which is preliminary data.</text>
</comment>
<dbReference type="Proteomes" id="UP001478817">
    <property type="component" value="Unassembled WGS sequence"/>
</dbReference>
<gene>
    <name evidence="1" type="ORF">AAAT05_01405</name>
</gene>
<dbReference type="RefSeq" id="WP_349181366.1">
    <property type="nucleotide sequence ID" value="NZ_JBBNGS010000002.1"/>
</dbReference>
<proteinExistence type="predicted"/>
<sequence>MSEMGSAYLSIIPKVDKGAFKQSTDDIKETLGQAGKDGGSSSGGLFGGAFQTAAGVFVGNMATKLAEAAGDGIRAIVQGAYDGYAEYEQLVGGMDTLYGSASQRMQENASNAFETAQMSANDYMDLATSFAASLVSSLGGDTEAAATYADMAISDMADNANKMGTSMEDVENAYRGFSKQNYTMLDNLKLGYGGTKSEMERLLADAEALKAANGETVSYSIDSYADMVDAIHVVQESMGITGTTAEEAATTVQGSTATMQAAWDNWLTALGSGDQDMISSSLSDLIGSAGTCLQNGLPVLLNIVGGIVESVGSLLYDSAPPQVQGMIDDVMALVGTVSETLAPILAGIGGVVSSGLALVGSVIGVALDAIKLVWDSVWPAIQSTVEGVMSAVGPIVENALLLIQSVIDTATALISGDWQGVWDGIQSVLQGAWDLMGSIVDGAINGVSSVIQGALSLIDGIWSGAWEGIGSILSSAWEGIQSAVSGGIDGVVEWVSGMPDRIVSALGDLGQTLWNAGTSIISGFLSGLKQKFDDVKDFVGGIGDWIAEHKGPLSYDRKLLVRNGIAVMQSLDAGLVRGFSDVKETVSGMAGELAGTFGSPTLSVGSRLARAAVAGSATGAAASRQTVVNQSFNTKVVRADADLYAAAPVIYRNAMREAMGYA</sequence>